<dbReference type="RefSeq" id="WP_216327956.1">
    <property type="nucleotide sequence ID" value="NZ_JAHKRT010000012.1"/>
</dbReference>
<dbReference type="PANTHER" id="PTHR35037:SF3">
    <property type="entry name" value="C-TERMINAL REGION OF AIDA-LIKE PROTEIN"/>
    <property type="match status" value="1"/>
</dbReference>
<evidence type="ECO:0000256" key="1">
    <source>
        <dbReference type="ARBA" id="ARBA00022729"/>
    </source>
</evidence>
<organism evidence="3 4">
    <name type="scientific">Sphingomonas quercus</name>
    <dbReference type="NCBI Taxonomy" id="2842451"/>
    <lineage>
        <taxon>Bacteria</taxon>
        <taxon>Pseudomonadati</taxon>
        <taxon>Pseudomonadota</taxon>
        <taxon>Alphaproteobacteria</taxon>
        <taxon>Sphingomonadales</taxon>
        <taxon>Sphingomonadaceae</taxon>
        <taxon>Sphingomonas</taxon>
    </lineage>
</organism>
<proteinExistence type="predicted"/>
<dbReference type="Proteomes" id="UP000776276">
    <property type="component" value="Unassembled WGS sequence"/>
</dbReference>
<protein>
    <submittedName>
        <fullName evidence="3">Autotransporter outer membrane beta-barrel domain-containing protein</fullName>
    </submittedName>
</protein>
<sequence length="1821" mass="180683">MPTNTISSIIAASGSSNVAIIIEAGAEIHASGAAVQVNNSSTVTNDGVVTTNLLNGYAIWAGTPGSTTATTGYGNTLVNNGSIIVNLANSVGLLARTQNAGAGNTLVNNGSIETRGGISGAGVNASNAGIRAQSVAESFIVNTGTIITRGAPSAAGVGGNAVELIGRGQITNSGAITAEQGYGVAGGDAGITLDNEGAISGALGAVRLGGGGDRVILRQGSALTGAIDGGGGGDRIVFDAIAEPAFGNAIVNFDLLQATGNADIGLTAPAYALGRVQVDAGSSLTFRDSDLVAPGGVVNQGSLTFSVATANSVTAPITGDVMKTGAGTLTFSGGHSGLFTVAAGTLRAGADGALGPASDVVLAAAGATLDLNGAAQTVGRLGGVRDSVVNLNGGTLTVTGGTLGDGLGTNFSNASLSAITGEGSLVVAGGTLGLTAGLLDYVGTTRIEEGASLSLSDGQLTSVSGSRLATIGPIVNNGQLIIGPLNSETGTARIDNLITGSGSVTTRRSVPIIFLADNDYTGGTVTSTGSLQLGDGGTTGSIIGPVALGGTLIFNRSDTLRFDGPISGAGNVRQIGTGTVILTRDNSYGGITLVEAGSLYVNGDQSAGPFYTEVMPGATLGGSGIFGGTAVSIAGGTLSPGPAPLLPGTLTFDTMLVLADGDVRLFYNLADLNVGGSRNDLTIVRGNLTLDGTINVLDTGQNLVSGVYRVISYDGALTDNGLTLGAFVADDGVTITRPLAGFTVQTSVPGQVNLVNAAGLSLNYWDAASHNDNRIQGGAGLWQAGAGNDNWTDMGGTINAQWHDSDFGIFTGDGGTVTVDNSLGAVTSWGMQFASDGYRLTGDPLTLENPDPALAAPGVGSFVAIRVGDGSDAGAAVTATIDNDIVGEASLFVADQGTLVLNGSNDFLNMAVIGATVQVSRSASLGSEDGTIVLDGGATLRTTADFTNGRDIVVAAFTGDSSIDTASGTTLVQSGVIAGNPGNPDPGALIKTGGGRLVLTGANTYAGPTDVRAGTLLIEGDQSAATGPTSVAAGATLGGGGRIGGGVAIADGGILAPGQGAGTLTINGGLALSPGAILNYELGAANVAGGPLNDLVVVGGDLLLDGLLNVRVADGGTFGPGLYRLFDYAGTLTDRGLTTGDMPVASGYVVQTAIARQVNLIVGAQTSGGGGGEPAREGGGGPGGEAGLRFWDGDAGPKSDGAVNGGNGIWQGGDSWTDEQGRINGRFADRAFAVFAGEAGTVTVDEQGGDIVAPGMQFASDGYVVKGGAITLAGNGDAVIRVGDGTARGAAFTATLASTLHGAVTLVKADLGTLVLAGSTDHAGATRIAAGTLRAGGGDVFSARSTVTVEGGATLDLAGHSQTIAGLANAGRVDLGDRPGAVLTVAGDYLGNGGTVTFSTVLAGDGAATGRLRILGDSLGRSMVRVVNAGGLGAQTDLGIKLIEILGASDGVFTLLGDFVTASGRPAVVAGGYAYTLDRGDDADWYLRSALVDPEQPGTPAPLLNPGTPLYEGYAPSLLALNTVPTLRQRIGYQSRRSERGHIWGRIDGEISHAAGGITTTQAVRSDSLHAINLGIETALFESAAGSELVAGLTGRHAAGRSAILSPEGSGGIKTSGLGLGVTLTWRGADGLYADAQAQHSWYDTDLVSDTGGAAAIRDNHGRGDVVSLESGWQMAAGGGLRLTPQAQLVYSRVRFTTFDDSFGARVSGGTGDSLRGRIGIALDRETGDAGRSTSHVYVIPEISYEFLDGGRAIVSDAAGGNRLRLANRQDRLRAGLGIGGANGWSGGRVVLFAEADMHASLHDPTGNYTASGRLGLRLKW</sequence>
<dbReference type="NCBIfam" id="TIGR02601">
    <property type="entry name" value="autotrns_rpt"/>
    <property type="match status" value="4"/>
</dbReference>
<dbReference type="EMBL" id="JAHKRT010000012">
    <property type="protein sequence ID" value="MBU3079532.1"/>
    <property type="molecule type" value="Genomic_DNA"/>
</dbReference>
<dbReference type="Pfam" id="PF12951">
    <property type="entry name" value="PATR"/>
    <property type="match status" value="4"/>
</dbReference>
<dbReference type="InterPro" id="IPR005546">
    <property type="entry name" value="Autotransporte_beta"/>
</dbReference>
<dbReference type="Pfam" id="PF18883">
    <property type="entry name" value="AC_1"/>
    <property type="match status" value="1"/>
</dbReference>
<accession>A0ABS6BMI3</accession>
<keyword evidence="1" id="KW-0732">Signal</keyword>
<dbReference type="SMART" id="SM00869">
    <property type="entry name" value="Autotransporter"/>
    <property type="match status" value="1"/>
</dbReference>
<comment type="caution">
    <text evidence="3">The sequence shown here is derived from an EMBL/GenBank/DDBJ whole genome shotgun (WGS) entry which is preliminary data.</text>
</comment>
<dbReference type="InterPro" id="IPR043990">
    <property type="entry name" value="AC_1"/>
</dbReference>
<dbReference type="InterPro" id="IPR051551">
    <property type="entry name" value="Autotransporter_adhesion"/>
</dbReference>
<feature type="domain" description="Autotransporter" evidence="2">
    <location>
        <begin position="1536"/>
        <end position="1821"/>
    </location>
</feature>
<evidence type="ECO:0000259" key="2">
    <source>
        <dbReference type="PROSITE" id="PS51208"/>
    </source>
</evidence>
<dbReference type="PANTHER" id="PTHR35037">
    <property type="entry name" value="C-TERMINAL REGION OF AIDA-LIKE PROTEIN"/>
    <property type="match status" value="1"/>
</dbReference>
<dbReference type="CDD" id="cd01344">
    <property type="entry name" value="PL2_Passenger_AT"/>
    <property type="match status" value="1"/>
</dbReference>
<dbReference type="Pfam" id="PF03797">
    <property type="entry name" value="Autotransporter"/>
    <property type="match status" value="1"/>
</dbReference>
<gene>
    <name evidence="3" type="ORF">KOF26_16870</name>
</gene>
<evidence type="ECO:0000313" key="3">
    <source>
        <dbReference type="EMBL" id="MBU3079532.1"/>
    </source>
</evidence>
<keyword evidence="4" id="KW-1185">Reference proteome</keyword>
<reference evidence="3 4" key="1">
    <citation type="submission" date="2021-06" db="EMBL/GenBank/DDBJ databases">
        <title>Sphingomonas sp. XMGL2, whole genome shotgun sequencing project.</title>
        <authorList>
            <person name="Zhao G."/>
            <person name="Shen L."/>
        </authorList>
    </citation>
    <scope>NUCLEOTIDE SEQUENCE [LARGE SCALE GENOMIC DNA]</scope>
    <source>
        <strain evidence="3 4">XMGL2</strain>
    </source>
</reference>
<dbReference type="PROSITE" id="PS51208">
    <property type="entry name" value="AUTOTRANSPORTER"/>
    <property type="match status" value="1"/>
</dbReference>
<dbReference type="NCBIfam" id="TIGR01414">
    <property type="entry name" value="autotrans_barl"/>
    <property type="match status" value="1"/>
</dbReference>
<dbReference type="InterPro" id="IPR013425">
    <property type="entry name" value="Autotrns_rpt"/>
</dbReference>
<name>A0ABS6BMI3_9SPHN</name>
<dbReference type="InterPro" id="IPR006315">
    <property type="entry name" value="OM_autotransptr_brl_dom"/>
</dbReference>
<evidence type="ECO:0000313" key="4">
    <source>
        <dbReference type="Proteomes" id="UP000776276"/>
    </source>
</evidence>